<evidence type="ECO:0000313" key="2">
    <source>
        <dbReference type="EMBL" id="GBP61884.1"/>
    </source>
</evidence>
<organism evidence="2 3">
    <name type="scientific">Eumeta variegata</name>
    <name type="common">Bagworm moth</name>
    <name type="synonym">Eumeta japonica</name>
    <dbReference type="NCBI Taxonomy" id="151549"/>
    <lineage>
        <taxon>Eukaryota</taxon>
        <taxon>Metazoa</taxon>
        <taxon>Ecdysozoa</taxon>
        <taxon>Arthropoda</taxon>
        <taxon>Hexapoda</taxon>
        <taxon>Insecta</taxon>
        <taxon>Pterygota</taxon>
        <taxon>Neoptera</taxon>
        <taxon>Endopterygota</taxon>
        <taxon>Lepidoptera</taxon>
        <taxon>Glossata</taxon>
        <taxon>Ditrysia</taxon>
        <taxon>Tineoidea</taxon>
        <taxon>Psychidae</taxon>
        <taxon>Oiketicinae</taxon>
        <taxon>Eumeta</taxon>
    </lineage>
</organism>
<feature type="region of interest" description="Disordered" evidence="1">
    <location>
        <begin position="80"/>
        <end position="106"/>
    </location>
</feature>
<evidence type="ECO:0000313" key="3">
    <source>
        <dbReference type="Proteomes" id="UP000299102"/>
    </source>
</evidence>
<gene>
    <name evidence="2" type="ORF">EVAR_97973_1</name>
</gene>
<dbReference type="EMBL" id="BGZK01000825">
    <property type="protein sequence ID" value="GBP61884.1"/>
    <property type="molecule type" value="Genomic_DNA"/>
</dbReference>
<comment type="caution">
    <text evidence="2">The sequence shown here is derived from an EMBL/GenBank/DDBJ whole genome shotgun (WGS) entry which is preliminary data.</text>
</comment>
<protein>
    <submittedName>
        <fullName evidence="2">Uncharacterized protein</fullName>
    </submittedName>
</protein>
<proteinExistence type="predicted"/>
<accession>A0A4C1XHD4</accession>
<keyword evidence="3" id="KW-1185">Reference proteome</keyword>
<dbReference type="AlphaFoldDB" id="A0A4C1XHD4"/>
<feature type="compositionally biased region" description="Polar residues" evidence="1">
    <location>
        <begin position="95"/>
        <end position="106"/>
    </location>
</feature>
<evidence type="ECO:0000256" key="1">
    <source>
        <dbReference type="SAM" id="MobiDB-lite"/>
    </source>
</evidence>
<dbReference type="Proteomes" id="UP000299102">
    <property type="component" value="Unassembled WGS sequence"/>
</dbReference>
<name>A0A4C1XHD4_EUMVA</name>
<sequence>MPDLELVRGLESIIRASRDRKRKRIDTGAASRRRVTAAIVVGERDGRARSDKCRNSPPAARFDSFFFCNLPALELRRERAGRRQGQGARVRFDSWVTQSSGSKNDT</sequence>
<reference evidence="2 3" key="1">
    <citation type="journal article" date="2019" name="Commun. Biol.">
        <title>The bagworm genome reveals a unique fibroin gene that provides high tensile strength.</title>
        <authorList>
            <person name="Kono N."/>
            <person name="Nakamura H."/>
            <person name="Ohtoshi R."/>
            <person name="Tomita M."/>
            <person name="Numata K."/>
            <person name="Arakawa K."/>
        </authorList>
    </citation>
    <scope>NUCLEOTIDE SEQUENCE [LARGE SCALE GENOMIC DNA]</scope>
</reference>